<organism evidence="1 2">
    <name type="scientific">Salinimonas marina</name>
    <dbReference type="NCBI Taxonomy" id="2785918"/>
    <lineage>
        <taxon>Bacteria</taxon>
        <taxon>Pseudomonadati</taxon>
        <taxon>Pseudomonadota</taxon>
        <taxon>Gammaproteobacteria</taxon>
        <taxon>Alteromonadales</taxon>
        <taxon>Alteromonadaceae</taxon>
        <taxon>Alteromonas/Salinimonas group</taxon>
        <taxon>Salinimonas</taxon>
    </lineage>
</organism>
<reference evidence="1 2" key="1">
    <citation type="submission" date="2020-11" db="EMBL/GenBank/DDBJ databases">
        <title>Complete genome sequence for Salinimonas sp. strain G2-b.</title>
        <authorList>
            <person name="Park S.-J."/>
        </authorList>
    </citation>
    <scope>NUCLEOTIDE SEQUENCE [LARGE SCALE GENOMIC DNA]</scope>
    <source>
        <strain evidence="1 2">G2-b</strain>
    </source>
</reference>
<dbReference type="AlphaFoldDB" id="A0A7S9DZS9"/>
<name>A0A7S9DZS9_9ALTE</name>
<dbReference type="Proteomes" id="UP000595095">
    <property type="component" value="Chromosome"/>
</dbReference>
<sequence>MIKQIRQGLNVISVLFTAAEDAAESLASGTRVLRAYADDWEDQEKNKMAQEKAKRDQALAQLQVVDQAS</sequence>
<dbReference type="EMBL" id="CP064795">
    <property type="protein sequence ID" value="QPG06958.1"/>
    <property type="molecule type" value="Genomic_DNA"/>
</dbReference>
<protein>
    <submittedName>
        <fullName evidence="1">Uncharacterized protein</fullName>
    </submittedName>
</protein>
<gene>
    <name evidence="1" type="ORF">IT774_07595</name>
</gene>
<dbReference type="KEGG" id="smaa:IT774_07595"/>
<accession>A0A7S9DZS9</accession>
<evidence type="ECO:0000313" key="1">
    <source>
        <dbReference type="EMBL" id="QPG06958.1"/>
    </source>
</evidence>
<dbReference type="RefSeq" id="WP_195812030.1">
    <property type="nucleotide sequence ID" value="NZ_CP064795.1"/>
</dbReference>
<proteinExistence type="predicted"/>
<evidence type="ECO:0000313" key="2">
    <source>
        <dbReference type="Proteomes" id="UP000595095"/>
    </source>
</evidence>
<keyword evidence="2" id="KW-1185">Reference proteome</keyword>